<keyword evidence="6" id="KW-0406">Ion transport</keyword>
<dbReference type="Pfam" id="PF00999">
    <property type="entry name" value="Na_H_Exchanger"/>
    <property type="match status" value="1"/>
</dbReference>
<dbReference type="InterPro" id="IPR006153">
    <property type="entry name" value="Cation/H_exchanger_TM"/>
</dbReference>
<keyword evidence="7 8" id="KW-0472">Membrane</keyword>
<dbReference type="Gene3D" id="1.20.1530.20">
    <property type="match status" value="1"/>
</dbReference>
<keyword evidence="4 8" id="KW-0812">Transmembrane</keyword>
<feature type="transmembrane region" description="Helical" evidence="8">
    <location>
        <begin position="337"/>
        <end position="358"/>
    </location>
</feature>
<dbReference type="GO" id="GO:0016020">
    <property type="term" value="C:membrane"/>
    <property type="evidence" value="ECO:0007669"/>
    <property type="project" value="UniProtKB-SubCell"/>
</dbReference>
<feature type="transmembrane region" description="Helical" evidence="8">
    <location>
        <begin position="378"/>
        <end position="397"/>
    </location>
</feature>
<evidence type="ECO:0000256" key="3">
    <source>
        <dbReference type="ARBA" id="ARBA00022449"/>
    </source>
</evidence>
<dbReference type="RefSeq" id="WP_234614792.1">
    <property type="nucleotide sequence ID" value="NZ_CP098806.1"/>
</dbReference>
<name>A0A9X1PB97_9BACT</name>
<feature type="transmembrane region" description="Helical" evidence="8">
    <location>
        <begin position="16"/>
        <end position="34"/>
    </location>
</feature>
<reference evidence="10" key="1">
    <citation type="submission" date="2021-12" db="EMBL/GenBank/DDBJ databases">
        <title>Novel species in genus Dyadobacter.</title>
        <authorList>
            <person name="Ma C."/>
        </authorList>
    </citation>
    <scope>NUCLEOTIDE SEQUENCE</scope>
    <source>
        <strain evidence="10">CY399</strain>
    </source>
</reference>
<protein>
    <submittedName>
        <fullName evidence="10">Cation:proton antiporter</fullName>
    </submittedName>
</protein>
<dbReference type="GO" id="GO:0015297">
    <property type="term" value="F:antiporter activity"/>
    <property type="evidence" value="ECO:0007669"/>
    <property type="project" value="UniProtKB-KW"/>
</dbReference>
<keyword evidence="3" id="KW-0050">Antiport</keyword>
<accession>A0A9X1PB97</accession>
<dbReference type="EMBL" id="JAJTTA010000002">
    <property type="protein sequence ID" value="MCF0041994.1"/>
    <property type="molecule type" value="Genomic_DNA"/>
</dbReference>
<evidence type="ECO:0000313" key="11">
    <source>
        <dbReference type="Proteomes" id="UP001139700"/>
    </source>
</evidence>
<dbReference type="PANTHER" id="PTHR43562">
    <property type="entry name" value="NAPA-TYPE SODIUM/HYDROGEN ANTIPORTER"/>
    <property type="match status" value="1"/>
</dbReference>
<feature type="domain" description="Cation/H+ exchanger transmembrane" evidence="9">
    <location>
        <begin position="25"/>
        <end position="398"/>
    </location>
</feature>
<keyword evidence="5 8" id="KW-1133">Transmembrane helix</keyword>
<evidence type="ECO:0000256" key="2">
    <source>
        <dbReference type="ARBA" id="ARBA00022448"/>
    </source>
</evidence>
<evidence type="ECO:0000256" key="6">
    <source>
        <dbReference type="ARBA" id="ARBA00023065"/>
    </source>
</evidence>
<proteinExistence type="predicted"/>
<evidence type="ECO:0000313" key="10">
    <source>
        <dbReference type="EMBL" id="MCF0041994.1"/>
    </source>
</evidence>
<dbReference type="Proteomes" id="UP001139700">
    <property type="component" value="Unassembled WGS sequence"/>
</dbReference>
<feature type="transmembrane region" description="Helical" evidence="8">
    <location>
        <begin position="125"/>
        <end position="144"/>
    </location>
</feature>
<dbReference type="PANTHER" id="PTHR43562:SF4">
    <property type="entry name" value="NA(+)_H(+) ANTIPORTER NHAS5"/>
    <property type="match status" value="1"/>
</dbReference>
<evidence type="ECO:0000256" key="8">
    <source>
        <dbReference type="SAM" id="Phobius"/>
    </source>
</evidence>
<feature type="transmembrane region" description="Helical" evidence="8">
    <location>
        <begin position="97"/>
        <end position="119"/>
    </location>
</feature>
<feature type="transmembrane region" description="Helical" evidence="8">
    <location>
        <begin position="66"/>
        <end position="85"/>
    </location>
</feature>
<dbReference type="AlphaFoldDB" id="A0A9X1PB97"/>
<keyword evidence="11" id="KW-1185">Reference proteome</keyword>
<feature type="transmembrane region" description="Helical" evidence="8">
    <location>
        <begin position="189"/>
        <end position="211"/>
    </location>
</feature>
<comment type="caution">
    <text evidence="10">The sequence shown here is derived from an EMBL/GenBank/DDBJ whole genome shotgun (WGS) entry which is preliminary data.</text>
</comment>
<sequence length="721" mass="79094">MTALLLLDLSLPLKNPVIIFSVVLFIILFAPILFNRIKVPHIIGLIISGMIVGPYGLNLLSRDSSIVLFGTVGLLYIMFLAGLEIDLAEFRKNRNKIIVFGLTTFILPLVSGTLAGYYILGYGFLSSLLLASMFSTHTLVSYPIASKYGVTRNRAINMTVGGTMITDILALLILAGVAGMSKGDVSPAFWFRLGFSFIVFVAVVLFVFPMICRWFFKRFDDSISQYIFVLAMVFLASFLAEIAGVEAIIGAFFSGLVLNKFVPHSSPLMNRIDFVGNALFIPFFLISVGMLVNISVLAHGWGALKVAGVILVIALASKYLAAWITQKVFRLSSNEGLMIFGLSSSHAAATLAIILVGYNIIVGETALGQPIRLLDEDVLNGTIVLILVSCAVSSFVVERASKKLALLQEEENPEDVHAASNEKILVSLSYPDMIADLVDFGIMLKAKHNTIPLYGLHIVTDQDQKHDSASHGKKILNKAVDHASSSENILMPLTRYDANIGNGITYTIKEQNITDVVIGLHQETDHKTFLGPKIESIVKRVFETIYIYKPAQPFNTLTRIVVAIPPAGSNDPGFLHWLGKLITLAKLNAMPIHFYASARTIKAIKGIIARKTITVEVEFSVFSAWDDFLIFSRDLKIDDLFVIISARKGSASYLSQLEKLPGYLSNYFQEQSLLLIYPKQLDSGINMSDIEQADGALIGTLSDKLGTLTKAAKYLRKMLGD</sequence>
<evidence type="ECO:0000256" key="1">
    <source>
        <dbReference type="ARBA" id="ARBA00004141"/>
    </source>
</evidence>
<dbReference type="GO" id="GO:1902600">
    <property type="term" value="P:proton transmembrane transport"/>
    <property type="evidence" value="ECO:0007669"/>
    <property type="project" value="InterPro"/>
</dbReference>
<keyword evidence="2" id="KW-0813">Transport</keyword>
<evidence type="ECO:0000256" key="4">
    <source>
        <dbReference type="ARBA" id="ARBA00022692"/>
    </source>
</evidence>
<gene>
    <name evidence="10" type="ORF">LXM24_17940</name>
</gene>
<evidence type="ECO:0000259" key="9">
    <source>
        <dbReference type="Pfam" id="PF00999"/>
    </source>
</evidence>
<evidence type="ECO:0000256" key="5">
    <source>
        <dbReference type="ARBA" id="ARBA00022989"/>
    </source>
</evidence>
<feature type="transmembrane region" description="Helical" evidence="8">
    <location>
        <begin position="41"/>
        <end position="60"/>
    </location>
</feature>
<organism evidence="10 11">
    <name type="scientific">Dyadobacter fanqingshengii</name>
    <dbReference type="NCBI Taxonomy" id="2906443"/>
    <lineage>
        <taxon>Bacteria</taxon>
        <taxon>Pseudomonadati</taxon>
        <taxon>Bacteroidota</taxon>
        <taxon>Cytophagia</taxon>
        <taxon>Cytophagales</taxon>
        <taxon>Spirosomataceae</taxon>
        <taxon>Dyadobacter</taxon>
    </lineage>
</organism>
<feature type="transmembrane region" description="Helical" evidence="8">
    <location>
        <begin position="274"/>
        <end position="298"/>
    </location>
</feature>
<evidence type="ECO:0000256" key="7">
    <source>
        <dbReference type="ARBA" id="ARBA00023136"/>
    </source>
</evidence>
<feature type="transmembrane region" description="Helical" evidence="8">
    <location>
        <begin position="304"/>
        <end position="325"/>
    </location>
</feature>
<dbReference type="InterPro" id="IPR038770">
    <property type="entry name" value="Na+/solute_symporter_sf"/>
</dbReference>
<comment type="subcellular location">
    <subcellularLocation>
        <location evidence="1">Membrane</location>
        <topology evidence="1">Multi-pass membrane protein</topology>
    </subcellularLocation>
</comment>
<feature type="transmembrane region" description="Helical" evidence="8">
    <location>
        <begin position="156"/>
        <end position="177"/>
    </location>
</feature>